<feature type="transmembrane region" description="Helical" evidence="1">
    <location>
        <begin position="43"/>
        <end position="63"/>
    </location>
</feature>
<feature type="domain" description="Major facilitator superfamily (MFS) profile" evidence="2">
    <location>
        <begin position="211"/>
        <end position="399"/>
    </location>
</feature>
<dbReference type="InterPro" id="IPR020846">
    <property type="entry name" value="MFS_dom"/>
</dbReference>
<keyword evidence="1" id="KW-0812">Transmembrane</keyword>
<gene>
    <name evidence="3" type="ORF">ACFQJ9_11430</name>
</gene>
<protein>
    <submittedName>
        <fullName evidence="3">MFS transporter</fullName>
    </submittedName>
</protein>
<accession>A0ABD5Z4C1</accession>
<feature type="transmembrane region" description="Helical" evidence="1">
    <location>
        <begin position="216"/>
        <end position="237"/>
    </location>
</feature>
<sequence>MSANRERVALALVVFAVLLAQVLLYPGIDVLVAALGADTRLDASMWFLATEFAAFVLFAPVWGALSDATGERAPFVLVGALGGAAGYALLAVVPTVASVPFWAVLVLRFCQGATTIAAFSLAMTMLMDLGGGHGRNMGAAGIAIGLGTALGAPLGGRLYEVGAFVPLYAASVLLFGVAFLCLVVTDRAGRAERGGRRDVAAAVASLRRRPELGVPYAFGFIDRLTAGFFALVGTLYFRDVFGLDPGATGLTLALFFAPFALLQYPFGRLSDRVGRTLPIVVGSTLYGVAVLGVGLAPTVGLAQAGMVLVGVVGAFMAPATMALVTDLAAPDERGVAMAGFNVAGSVGFLAGIVVGGTVADHYGYLAAFAVVGGLEILLAAVALPPLRRMETDRTATFDD</sequence>
<evidence type="ECO:0000256" key="1">
    <source>
        <dbReference type="SAM" id="Phobius"/>
    </source>
</evidence>
<feature type="transmembrane region" description="Helical" evidence="1">
    <location>
        <begin position="99"/>
        <end position="126"/>
    </location>
</feature>
<feature type="transmembrane region" description="Helical" evidence="1">
    <location>
        <begin position="243"/>
        <end position="264"/>
    </location>
</feature>
<dbReference type="InterPro" id="IPR036259">
    <property type="entry name" value="MFS_trans_sf"/>
</dbReference>
<proteinExistence type="predicted"/>
<feature type="transmembrane region" description="Helical" evidence="1">
    <location>
        <begin position="75"/>
        <end position="93"/>
    </location>
</feature>
<dbReference type="RefSeq" id="WP_279529931.1">
    <property type="nucleotide sequence ID" value="NZ_CP122312.1"/>
</dbReference>
<dbReference type="SUPFAM" id="SSF103473">
    <property type="entry name" value="MFS general substrate transporter"/>
    <property type="match status" value="1"/>
</dbReference>
<dbReference type="InterPro" id="IPR011701">
    <property type="entry name" value="MFS"/>
</dbReference>
<feature type="transmembrane region" description="Helical" evidence="1">
    <location>
        <begin position="362"/>
        <end position="383"/>
    </location>
</feature>
<dbReference type="CDD" id="cd17325">
    <property type="entry name" value="MFS_MdtG_SLC18_like"/>
    <property type="match status" value="1"/>
</dbReference>
<feature type="transmembrane region" description="Helical" evidence="1">
    <location>
        <begin position="165"/>
        <end position="184"/>
    </location>
</feature>
<dbReference type="PANTHER" id="PTHR23521:SF2">
    <property type="entry name" value="TRANSPORTER MFS SUPERFAMILY"/>
    <property type="match status" value="1"/>
</dbReference>
<reference evidence="3 4" key="1">
    <citation type="journal article" date="2019" name="Int. J. Syst. Evol. Microbiol.">
        <title>The Global Catalogue of Microorganisms (GCM) 10K type strain sequencing project: providing services to taxonomists for standard genome sequencing and annotation.</title>
        <authorList>
            <consortium name="The Broad Institute Genomics Platform"/>
            <consortium name="The Broad Institute Genome Sequencing Center for Infectious Disease"/>
            <person name="Wu L."/>
            <person name="Ma J."/>
        </authorList>
    </citation>
    <scope>NUCLEOTIDE SEQUENCE [LARGE SCALE GENOMIC DNA]</scope>
    <source>
        <strain evidence="3 4">XZGYJ-43</strain>
    </source>
</reference>
<feature type="transmembrane region" description="Helical" evidence="1">
    <location>
        <begin position="335"/>
        <end position="356"/>
    </location>
</feature>
<dbReference type="PANTHER" id="PTHR23521">
    <property type="entry name" value="TRANSPORTER MFS SUPERFAMILY"/>
    <property type="match status" value="1"/>
</dbReference>
<feature type="transmembrane region" description="Helical" evidence="1">
    <location>
        <begin position="276"/>
        <end position="295"/>
    </location>
</feature>
<comment type="caution">
    <text evidence="3">The sequence shown here is derived from an EMBL/GenBank/DDBJ whole genome shotgun (WGS) entry which is preliminary data.</text>
</comment>
<dbReference type="Pfam" id="PF07690">
    <property type="entry name" value="MFS_1"/>
    <property type="match status" value="1"/>
</dbReference>
<feature type="transmembrane region" description="Helical" evidence="1">
    <location>
        <begin position="301"/>
        <end position="323"/>
    </location>
</feature>
<keyword evidence="1" id="KW-0472">Membrane</keyword>
<dbReference type="AlphaFoldDB" id="A0ABD5Z4C1"/>
<evidence type="ECO:0000313" key="3">
    <source>
        <dbReference type="EMBL" id="MFC7200011.1"/>
    </source>
</evidence>
<dbReference type="Gene3D" id="1.20.1250.20">
    <property type="entry name" value="MFS general substrate transporter like domains"/>
    <property type="match status" value="2"/>
</dbReference>
<name>A0ABD5Z4C1_9EURY</name>
<evidence type="ECO:0000313" key="4">
    <source>
        <dbReference type="Proteomes" id="UP001596447"/>
    </source>
</evidence>
<feature type="transmembrane region" description="Helical" evidence="1">
    <location>
        <begin position="138"/>
        <end position="159"/>
    </location>
</feature>
<dbReference type="Proteomes" id="UP001596447">
    <property type="component" value="Unassembled WGS sequence"/>
</dbReference>
<dbReference type="EMBL" id="JBHTAR010000011">
    <property type="protein sequence ID" value="MFC7200011.1"/>
    <property type="molecule type" value="Genomic_DNA"/>
</dbReference>
<organism evidence="3 4">
    <name type="scientific">Halospeciosus flavus</name>
    <dbReference type="NCBI Taxonomy" id="3032283"/>
    <lineage>
        <taxon>Archaea</taxon>
        <taxon>Methanobacteriati</taxon>
        <taxon>Methanobacteriota</taxon>
        <taxon>Stenosarchaea group</taxon>
        <taxon>Halobacteria</taxon>
        <taxon>Halobacteriales</taxon>
        <taxon>Halobacteriaceae</taxon>
        <taxon>Halospeciosus</taxon>
    </lineage>
</organism>
<keyword evidence="4" id="KW-1185">Reference proteome</keyword>
<dbReference type="PROSITE" id="PS50850">
    <property type="entry name" value="MFS"/>
    <property type="match status" value="1"/>
</dbReference>
<evidence type="ECO:0000259" key="2">
    <source>
        <dbReference type="PROSITE" id="PS50850"/>
    </source>
</evidence>
<keyword evidence="1" id="KW-1133">Transmembrane helix</keyword>